<accession>A0A6P2DEN0</accession>
<sequence>MTKPKVVRSKITKSKTAIKRASDFVTFDLTTFGAIPWPV</sequence>
<dbReference type="EMBL" id="LR593886">
    <property type="protein sequence ID" value="VTS00026.1"/>
    <property type="molecule type" value="Genomic_DNA"/>
</dbReference>
<evidence type="ECO:0000313" key="1">
    <source>
        <dbReference type="EMBL" id="VTS00026.1"/>
    </source>
</evidence>
<dbReference type="AlphaFoldDB" id="A0A6P2DEN0"/>
<reference evidence="1 2" key="1">
    <citation type="submission" date="2019-05" db="EMBL/GenBank/DDBJ databases">
        <authorList>
            <consortium name="Science for Life Laboratories"/>
        </authorList>
    </citation>
    <scope>NUCLEOTIDE SEQUENCE [LARGE SCALE GENOMIC DNA]</scope>
    <source>
        <strain evidence="1">Soil9</strain>
    </source>
</reference>
<organism evidence="1 2">
    <name type="scientific">Gemmata massiliana</name>
    <dbReference type="NCBI Taxonomy" id="1210884"/>
    <lineage>
        <taxon>Bacteria</taxon>
        <taxon>Pseudomonadati</taxon>
        <taxon>Planctomycetota</taxon>
        <taxon>Planctomycetia</taxon>
        <taxon>Gemmatales</taxon>
        <taxon>Gemmataceae</taxon>
        <taxon>Gemmata</taxon>
    </lineage>
</organism>
<proteinExistence type="predicted"/>
<evidence type="ECO:0000313" key="2">
    <source>
        <dbReference type="Proteomes" id="UP000464178"/>
    </source>
</evidence>
<keyword evidence="2" id="KW-1185">Reference proteome</keyword>
<name>A0A6P2DEN0_9BACT</name>
<dbReference type="KEGG" id="gms:SOIL9_83220"/>
<dbReference type="Proteomes" id="UP000464178">
    <property type="component" value="Chromosome"/>
</dbReference>
<protein>
    <submittedName>
        <fullName evidence="1">Uncharacterized protein</fullName>
    </submittedName>
</protein>
<gene>
    <name evidence="1" type="ORF">SOIL9_83220</name>
</gene>